<comment type="subcellular location">
    <subcellularLocation>
        <location evidence="8">Cell membrane</location>
        <topology evidence="8">Multi-pass membrane protein</topology>
    </subcellularLocation>
    <subcellularLocation>
        <location evidence="1">Membrane</location>
        <topology evidence="1">Multi-pass membrane protein</topology>
    </subcellularLocation>
</comment>
<evidence type="ECO:0000256" key="9">
    <source>
        <dbReference type="SAM" id="SignalP"/>
    </source>
</evidence>
<dbReference type="InterPro" id="IPR001905">
    <property type="entry name" value="Ammonium_transpt"/>
</dbReference>
<dbReference type="Pfam" id="PF00909">
    <property type="entry name" value="Ammonium_transp"/>
    <property type="match status" value="1"/>
</dbReference>
<feature type="transmembrane region" description="Helical" evidence="8">
    <location>
        <begin position="300"/>
        <end position="317"/>
    </location>
</feature>
<keyword evidence="9" id="KW-0732">Signal</keyword>
<keyword evidence="6 8" id="KW-0472">Membrane</keyword>
<dbReference type="GO" id="GO:0008519">
    <property type="term" value="F:ammonium channel activity"/>
    <property type="evidence" value="ECO:0007669"/>
    <property type="project" value="InterPro"/>
</dbReference>
<keyword evidence="4 8" id="KW-0812">Transmembrane</keyword>
<comment type="caution">
    <text evidence="11">The sequence shown here is derived from an EMBL/GenBank/DDBJ whole genome shotgun (WGS) entry which is preliminary data.</text>
</comment>
<dbReference type="GO" id="GO:0097272">
    <property type="term" value="P:ammonium homeostasis"/>
    <property type="evidence" value="ECO:0007669"/>
    <property type="project" value="TreeGrafter"/>
</dbReference>
<dbReference type="OrthoDB" id="9814202at2"/>
<feature type="signal peptide" evidence="9">
    <location>
        <begin position="1"/>
        <end position="29"/>
    </location>
</feature>
<evidence type="ECO:0000259" key="10">
    <source>
        <dbReference type="Pfam" id="PF00909"/>
    </source>
</evidence>
<evidence type="ECO:0000256" key="5">
    <source>
        <dbReference type="ARBA" id="ARBA00022989"/>
    </source>
</evidence>
<evidence type="ECO:0000313" key="11">
    <source>
        <dbReference type="EMBL" id="OAQ21101.1"/>
    </source>
</evidence>
<name>A0A179D5P1_9BACT</name>
<feature type="transmembrane region" description="Helical" evidence="8">
    <location>
        <begin position="159"/>
        <end position="178"/>
    </location>
</feature>
<evidence type="ECO:0000313" key="12">
    <source>
        <dbReference type="Proteomes" id="UP000078390"/>
    </source>
</evidence>
<dbReference type="PROSITE" id="PS01219">
    <property type="entry name" value="AMMONIUM_TRANSP"/>
    <property type="match status" value="1"/>
</dbReference>
<accession>A0A179D5P1</accession>
<comment type="similarity">
    <text evidence="2 8">Belongs to the ammonia transporter channel (TC 1.A.11.2) family.</text>
</comment>
<dbReference type="PATRIC" id="fig|999894.6.peg.751"/>
<dbReference type="Gene3D" id="1.10.3430.10">
    <property type="entry name" value="Ammonium transporter AmtB like domains"/>
    <property type="match status" value="1"/>
</dbReference>
<reference evidence="11 12" key="1">
    <citation type="submission" date="2016-04" db="EMBL/GenBank/DDBJ databases">
        <title>Genome analysis of Thermosulfurimonas dismutans, the first thermophilic sulfur-disproportionating bacterium of the phylum Thermodesulfobacteria.</title>
        <authorList>
            <person name="Mardanov A.V."/>
            <person name="Beletsky A.V."/>
            <person name="Kadnikov V.V."/>
            <person name="Slobodkin A.I."/>
            <person name="Ravin N.V."/>
        </authorList>
    </citation>
    <scope>NUCLEOTIDE SEQUENCE [LARGE SCALE GENOMIC DNA]</scope>
    <source>
        <strain evidence="11 12">S95</strain>
    </source>
</reference>
<dbReference type="InterPro" id="IPR018047">
    <property type="entry name" value="Ammonium_transpt_CS"/>
</dbReference>
<gene>
    <name evidence="11" type="ORF">TDIS_0753</name>
</gene>
<organism evidence="11 12">
    <name type="scientific">Thermosulfurimonas dismutans</name>
    <dbReference type="NCBI Taxonomy" id="999894"/>
    <lineage>
        <taxon>Bacteria</taxon>
        <taxon>Pseudomonadati</taxon>
        <taxon>Thermodesulfobacteriota</taxon>
        <taxon>Thermodesulfobacteria</taxon>
        <taxon>Thermodesulfobacteriales</taxon>
        <taxon>Thermodesulfobacteriaceae</taxon>
        <taxon>Thermosulfurimonas</taxon>
    </lineage>
</organism>
<evidence type="ECO:0000256" key="2">
    <source>
        <dbReference type="ARBA" id="ARBA00005887"/>
    </source>
</evidence>
<evidence type="ECO:0000256" key="8">
    <source>
        <dbReference type="RuleBase" id="RU362002"/>
    </source>
</evidence>
<dbReference type="PRINTS" id="PR00342">
    <property type="entry name" value="RHESUSRHD"/>
</dbReference>
<dbReference type="Proteomes" id="UP000078390">
    <property type="component" value="Unassembled WGS sequence"/>
</dbReference>
<dbReference type="PANTHER" id="PTHR11730">
    <property type="entry name" value="AMMONIUM TRANSPORTER"/>
    <property type="match status" value="1"/>
</dbReference>
<dbReference type="GO" id="GO:0005886">
    <property type="term" value="C:plasma membrane"/>
    <property type="evidence" value="ECO:0007669"/>
    <property type="project" value="UniProtKB-SubCell"/>
</dbReference>
<keyword evidence="7 8" id="KW-0924">Ammonia transport</keyword>
<protein>
    <recommendedName>
        <fullName evidence="8">Ammonium transporter</fullName>
    </recommendedName>
</protein>
<feature type="transmembrane region" description="Helical" evidence="8">
    <location>
        <begin position="133"/>
        <end position="152"/>
    </location>
</feature>
<feature type="chain" id="PRO_5008100256" description="Ammonium transporter" evidence="9">
    <location>
        <begin position="30"/>
        <end position="460"/>
    </location>
</feature>
<dbReference type="NCBIfam" id="TIGR00836">
    <property type="entry name" value="amt"/>
    <property type="match status" value="1"/>
</dbReference>
<dbReference type="InterPro" id="IPR024041">
    <property type="entry name" value="NH4_transpt_AmtB-like_dom"/>
</dbReference>
<evidence type="ECO:0000256" key="4">
    <source>
        <dbReference type="ARBA" id="ARBA00022692"/>
    </source>
</evidence>
<keyword evidence="5 8" id="KW-1133">Transmembrane helix</keyword>
<feature type="transmembrane region" description="Helical" evidence="8">
    <location>
        <begin position="239"/>
        <end position="256"/>
    </location>
</feature>
<feature type="transmembrane region" description="Helical" evidence="8">
    <location>
        <begin position="323"/>
        <end position="344"/>
    </location>
</feature>
<dbReference type="InterPro" id="IPR029020">
    <property type="entry name" value="Ammonium/urea_transptr"/>
</dbReference>
<dbReference type="RefSeq" id="WP_068669449.1">
    <property type="nucleotide sequence ID" value="NZ_LWLG01000003.1"/>
</dbReference>
<feature type="domain" description="Ammonium transporter AmtB-like" evidence="10">
    <location>
        <begin position="49"/>
        <end position="452"/>
    </location>
</feature>
<feature type="transmembrane region" description="Helical" evidence="8">
    <location>
        <begin position="85"/>
        <end position="104"/>
    </location>
</feature>
<feature type="transmembrane region" description="Helical" evidence="8">
    <location>
        <begin position="48"/>
        <end position="73"/>
    </location>
</feature>
<keyword evidence="3 8" id="KW-0813">Transport</keyword>
<dbReference type="PANTHER" id="PTHR11730:SF6">
    <property type="entry name" value="AMMONIUM TRANSPORTER"/>
    <property type="match status" value="1"/>
</dbReference>
<dbReference type="InterPro" id="IPR002229">
    <property type="entry name" value="RhesusRHD"/>
</dbReference>
<proteinExistence type="inferred from homology"/>
<feature type="transmembrane region" description="Helical" evidence="8">
    <location>
        <begin position="198"/>
        <end position="218"/>
    </location>
</feature>
<keyword evidence="12" id="KW-1185">Reference proteome</keyword>
<dbReference type="STRING" id="999894.TDIS_0753"/>
<feature type="transmembrane region" description="Helical" evidence="8">
    <location>
        <begin position="268"/>
        <end position="293"/>
    </location>
</feature>
<evidence type="ECO:0000256" key="7">
    <source>
        <dbReference type="ARBA" id="ARBA00023177"/>
    </source>
</evidence>
<dbReference type="FunFam" id="1.10.3430.10:FF:000008">
    <property type="entry name" value="Ammonium transporter"/>
    <property type="match status" value="1"/>
</dbReference>
<dbReference type="AlphaFoldDB" id="A0A179D5P1"/>
<feature type="transmembrane region" description="Helical" evidence="8">
    <location>
        <begin position="356"/>
        <end position="374"/>
    </location>
</feature>
<evidence type="ECO:0000256" key="6">
    <source>
        <dbReference type="ARBA" id="ARBA00023136"/>
    </source>
</evidence>
<feature type="transmembrane region" description="Helical" evidence="8">
    <location>
        <begin position="400"/>
        <end position="422"/>
    </location>
</feature>
<evidence type="ECO:0000256" key="3">
    <source>
        <dbReference type="ARBA" id="ARBA00022448"/>
    </source>
</evidence>
<dbReference type="SUPFAM" id="SSF111352">
    <property type="entry name" value="Ammonium transporter"/>
    <property type="match status" value="1"/>
</dbReference>
<sequence length="460" mass="48526">MESGRFYSGKRVGPILSAVFLLGSGMALAGDPTGAETLKSDPGLPVDYVWVLVCGFLVMFMQAGFACVEAGFCRAKNATNLLTKNLMDFVVGALVFWAVGYALITGTDWKGLIGTSGFFLSGEGYDVGNYLSFFWQMVFAATAATIVSGAVAERIKFQAYLLYSIAITGFIYPVYAHWVWGGGWLSKLGFGLGHLDFAGSGVVHAVGGLVGLAGAIVLGPRFGKFDKNGKPRAIPGHNIPLAALGVFILWFGWYGFNPGSTFSAHHLRISVIAVNTTLAAAAASLTALILVLAKTRKFDLGMALNGVLAGLVAITAPCAWVEAWAAVVIGIVAGIILVAGVYFLEAIKVDDPVGAVPVHGFNGLWGLIAVGLFADGTYGNYAIEPPFVKGLFYGGGVDQLIAQVIGAVALFVWAFGAGLVLFKVLDLVVGIRVSPKEEIQGLDLFEHGTPAYPEFYTVRR</sequence>
<evidence type="ECO:0000256" key="1">
    <source>
        <dbReference type="ARBA" id="ARBA00004141"/>
    </source>
</evidence>
<dbReference type="EMBL" id="LWLG01000003">
    <property type="protein sequence ID" value="OAQ21101.1"/>
    <property type="molecule type" value="Genomic_DNA"/>
</dbReference>